<feature type="chain" id="PRO_5046572423" evidence="7">
    <location>
        <begin position="18"/>
        <end position="421"/>
    </location>
</feature>
<evidence type="ECO:0000256" key="4">
    <source>
        <dbReference type="ARBA" id="ARBA00022825"/>
    </source>
</evidence>
<dbReference type="PROSITE" id="PS51892">
    <property type="entry name" value="SUBTILASE"/>
    <property type="match status" value="1"/>
</dbReference>
<sequence length="421" mass="42507">MNARLMPAALALTLALAACGTTPTATHTDGSGGTLSSVRGSQNANAIAGQYIVVLKDGSVQVPVTVQSVGGPLNDHLNAQAVTSLISSLNLDPQGADINHVYTSALSGFSGKLSAQNLATLQADPRVDYIEQDQVMVSTATQSGATWGLDRIDQRNLPLSGSYVYTRTGSGVNSYILDTGINTAHTNFGGRAIWGGNFTGDGVNSDCQGHGTHVAGTVGSATWGVAKSTQLWAVKVLGCDGTGANSGIISALDAVVAHNVSARKVVNMSLGPKSRSVSDALDAAVNRANSSNVMVVVAAGNSGDDSCYYSPARASGAIAVGATTSTDARASFSNYGSCVDIFAPGNSITSTWIGSTTATNTISGTSMASPHVAGAVALILQANPTASSATVRSLLLNATTANKVTSAGTGSPNRLLYTSSF</sequence>
<evidence type="ECO:0000256" key="2">
    <source>
        <dbReference type="ARBA" id="ARBA00022670"/>
    </source>
</evidence>
<dbReference type="RefSeq" id="WP_189102954.1">
    <property type="nucleotide sequence ID" value="NZ_BMQO01000017.1"/>
</dbReference>
<keyword evidence="7" id="KW-0732">Signal</keyword>
<dbReference type="EMBL" id="BMQO01000017">
    <property type="protein sequence ID" value="GGS35678.1"/>
    <property type="molecule type" value="Genomic_DNA"/>
</dbReference>
<evidence type="ECO:0000256" key="6">
    <source>
        <dbReference type="RuleBase" id="RU003355"/>
    </source>
</evidence>
<dbReference type="GO" id="GO:0006508">
    <property type="term" value="P:proteolysis"/>
    <property type="evidence" value="ECO:0007669"/>
    <property type="project" value="UniProtKB-KW"/>
</dbReference>
<dbReference type="InterPro" id="IPR010259">
    <property type="entry name" value="S8pro/Inhibitor_I9"/>
</dbReference>
<keyword evidence="11" id="KW-1185">Reference proteome</keyword>
<dbReference type="Gene3D" id="3.40.50.200">
    <property type="entry name" value="Peptidase S8/S53 domain"/>
    <property type="match status" value="1"/>
</dbReference>
<feature type="domain" description="Inhibitor I9" evidence="9">
    <location>
        <begin position="50"/>
        <end position="136"/>
    </location>
</feature>
<dbReference type="PROSITE" id="PS00137">
    <property type="entry name" value="SUBTILASE_HIS"/>
    <property type="match status" value="1"/>
</dbReference>
<dbReference type="Pfam" id="PF00082">
    <property type="entry name" value="Peptidase_S8"/>
    <property type="match status" value="1"/>
</dbReference>
<dbReference type="PRINTS" id="PR00723">
    <property type="entry name" value="SUBTILISIN"/>
</dbReference>
<dbReference type="SUPFAM" id="SSF52743">
    <property type="entry name" value="Subtilisin-like"/>
    <property type="match status" value="1"/>
</dbReference>
<comment type="similarity">
    <text evidence="1 5 6">Belongs to the peptidase S8 family.</text>
</comment>
<dbReference type="PANTHER" id="PTHR43806">
    <property type="entry name" value="PEPTIDASE S8"/>
    <property type="match status" value="1"/>
</dbReference>
<feature type="active site" description="Charge relay system" evidence="5">
    <location>
        <position position="366"/>
    </location>
</feature>
<dbReference type="InterPro" id="IPR023828">
    <property type="entry name" value="Peptidase_S8_Ser-AS"/>
</dbReference>
<dbReference type="PROSITE" id="PS00136">
    <property type="entry name" value="SUBTILASE_ASP"/>
    <property type="match status" value="1"/>
</dbReference>
<organism evidence="10 11">
    <name type="scientific">Deinococcus knuensis</name>
    <dbReference type="NCBI Taxonomy" id="1837380"/>
    <lineage>
        <taxon>Bacteria</taxon>
        <taxon>Thermotogati</taxon>
        <taxon>Deinococcota</taxon>
        <taxon>Deinococci</taxon>
        <taxon>Deinococcales</taxon>
        <taxon>Deinococcaceae</taxon>
        <taxon>Deinococcus</taxon>
    </lineage>
</organism>
<dbReference type="SUPFAM" id="SSF54897">
    <property type="entry name" value="Protease propeptides/inhibitors"/>
    <property type="match status" value="1"/>
</dbReference>
<dbReference type="Gene3D" id="3.30.70.80">
    <property type="entry name" value="Peptidase S8 propeptide/proteinase inhibitor I9"/>
    <property type="match status" value="1"/>
</dbReference>
<dbReference type="InterPro" id="IPR050131">
    <property type="entry name" value="Peptidase_S8_subtilisin-like"/>
</dbReference>
<dbReference type="InterPro" id="IPR036852">
    <property type="entry name" value="Peptidase_S8/S53_dom_sf"/>
</dbReference>
<keyword evidence="2 5" id="KW-0645">Protease</keyword>
<gene>
    <name evidence="10" type="primary">aprA</name>
    <name evidence="10" type="ORF">GCM10008961_29270</name>
</gene>
<comment type="caution">
    <text evidence="10">The sequence shown here is derived from an EMBL/GenBank/DDBJ whole genome shotgun (WGS) entry which is preliminary data.</text>
</comment>
<feature type="active site" description="Charge relay system" evidence="5">
    <location>
        <position position="210"/>
    </location>
</feature>
<name>A0ABQ2SPK9_9DEIO</name>
<dbReference type="GO" id="GO:0008233">
    <property type="term" value="F:peptidase activity"/>
    <property type="evidence" value="ECO:0007669"/>
    <property type="project" value="UniProtKB-KW"/>
</dbReference>
<dbReference type="InterPro" id="IPR034193">
    <property type="entry name" value="PCSK9_ProteinaseK-like"/>
</dbReference>
<evidence type="ECO:0000259" key="8">
    <source>
        <dbReference type="Pfam" id="PF00082"/>
    </source>
</evidence>
<dbReference type="PANTHER" id="PTHR43806:SF11">
    <property type="entry name" value="CEREVISIN-RELATED"/>
    <property type="match status" value="1"/>
</dbReference>
<dbReference type="InterPro" id="IPR000209">
    <property type="entry name" value="Peptidase_S8/S53_dom"/>
</dbReference>
<dbReference type="CDD" id="cd04077">
    <property type="entry name" value="Peptidases_S8_PCSK9_ProteinaseK_like"/>
    <property type="match status" value="1"/>
</dbReference>
<dbReference type="PROSITE" id="PS51257">
    <property type="entry name" value="PROKAR_LIPOPROTEIN"/>
    <property type="match status" value="1"/>
</dbReference>
<evidence type="ECO:0000313" key="11">
    <source>
        <dbReference type="Proteomes" id="UP000620633"/>
    </source>
</evidence>
<dbReference type="PROSITE" id="PS00138">
    <property type="entry name" value="SUBTILASE_SER"/>
    <property type="match status" value="1"/>
</dbReference>
<dbReference type="Proteomes" id="UP000620633">
    <property type="component" value="Unassembled WGS sequence"/>
</dbReference>
<keyword evidence="4 5" id="KW-0720">Serine protease</keyword>
<accession>A0ABQ2SPK9</accession>
<evidence type="ECO:0000313" key="10">
    <source>
        <dbReference type="EMBL" id="GGS35678.1"/>
    </source>
</evidence>
<dbReference type="InterPro" id="IPR022398">
    <property type="entry name" value="Peptidase_S8_His-AS"/>
</dbReference>
<dbReference type="InterPro" id="IPR037045">
    <property type="entry name" value="S8pro/Inhibitor_I9_sf"/>
</dbReference>
<dbReference type="Pfam" id="PF05922">
    <property type="entry name" value="Inhibitor_I9"/>
    <property type="match status" value="1"/>
</dbReference>
<feature type="active site" description="Charge relay system" evidence="5">
    <location>
        <position position="178"/>
    </location>
</feature>
<feature type="signal peptide" evidence="7">
    <location>
        <begin position="1"/>
        <end position="17"/>
    </location>
</feature>
<feature type="domain" description="Peptidase S8/S53" evidence="8">
    <location>
        <begin position="176"/>
        <end position="402"/>
    </location>
</feature>
<reference evidence="11" key="1">
    <citation type="journal article" date="2019" name="Int. J. Syst. Evol. Microbiol.">
        <title>The Global Catalogue of Microorganisms (GCM) 10K type strain sequencing project: providing services to taxonomists for standard genome sequencing and annotation.</title>
        <authorList>
            <consortium name="The Broad Institute Genomics Platform"/>
            <consortium name="The Broad Institute Genome Sequencing Center for Infectious Disease"/>
            <person name="Wu L."/>
            <person name="Ma J."/>
        </authorList>
    </citation>
    <scope>NUCLEOTIDE SEQUENCE [LARGE SCALE GENOMIC DNA]</scope>
    <source>
        <strain evidence="11">JCM 31406</strain>
    </source>
</reference>
<dbReference type="InterPro" id="IPR015500">
    <property type="entry name" value="Peptidase_S8_subtilisin-rel"/>
</dbReference>
<keyword evidence="3 5" id="KW-0378">Hydrolase</keyword>
<protein>
    <submittedName>
        <fullName evidence="10">Serine protease</fullName>
    </submittedName>
</protein>
<evidence type="ECO:0000256" key="5">
    <source>
        <dbReference type="PROSITE-ProRule" id="PRU01240"/>
    </source>
</evidence>
<evidence type="ECO:0000259" key="9">
    <source>
        <dbReference type="Pfam" id="PF05922"/>
    </source>
</evidence>
<evidence type="ECO:0000256" key="7">
    <source>
        <dbReference type="SAM" id="SignalP"/>
    </source>
</evidence>
<dbReference type="InterPro" id="IPR023827">
    <property type="entry name" value="Peptidase_S8_Asp-AS"/>
</dbReference>
<evidence type="ECO:0000256" key="3">
    <source>
        <dbReference type="ARBA" id="ARBA00022801"/>
    </source>
</evidence>
<evidence type="ECO:0000256" key="1">
    <source>
        <dbReference type="ARBA" id="ARBA00011073"/>
    </source>
</evidence>
<proteinExistence type="inferred from homology"/>